<dbReference type="EMBL" id="JAQQPM010000009">
    <property type="protein sequence ID" value="KAK2074975.1"/>
    <property type="molecule type" value="Genomic_DNA"/>
</dbReference>
<dbReference type="Pfam" id="PF26111">
    <property type="entry name" value="Ig_Mok13"/>
    <property type="match status" value="1"/>
</dbReference>
<accession>A0AAD9IDF9</accession>
<dbReference type="Gene3D" id="3.40.50.2000">
    <property type="entry name" value="Glycogen Phosphorylase B"/>
    <property type="match status" value="2"/>
</dbReference>
<keyword evidence="8" id="KW-1133">Transmembrane helix</keyword>
<keyword evidence="5" id="KW-0961">Cell wall biogenesis/degradation</keyword>
<keyword evidence="8" id="KW-0472">Membrane</keyword>
<dbReference type="GO" id="GO:0047657">
    <property type="term" value="F:alpha-1,3-glucan synthase activity"/>
    <property type="evidence" value="ECO:0007669"/>
    <property type="project" value="UniProtKB-EC"/>
</dbReference>
<dbReference type="InterPro" id="IPR006047">
    <property type="entry name" value="GH13_cat_dom"/>
</dbReference>
<comment type="caution">
    <text evidence="11">The sequence shown here is derived from an EMBL/GenBank/DDBJ whole genome shotgun (WGS) entry which is preliminary data.</text>
</comment>
<dbReference type="InterPro" id="IPR058655">
    <property type="entry name" value="Mok11-14/Ags1-like"/>
</dbReference>
<dbReference type="Pfam" id="PF08323">
    <property type="entry name" value="Glyco_transf_5"/>
    <property type="match status" value="1"/>
</dbReference>
<dbReference type="InterPro" id="IPR058659">
    <property type="entry name" value="Mok11-13/Ags1-like_CBM"/>
</dbReference>
<feature type="compositionally biased region" description="Polar residues" evidence="7">
    <location>
        <begin position="1929"/>
        <end position="1942"/>
    </location>
</feature>
<dbReference type="InterPro" id="IPR058656">
    <property type="entry name" value="Mok11-13/Ags1-like_GH"/>
</dbReference>
<dbReference type="SUPFAM" id="SSF53756">
    <property type="entry name" value="UDP-Glycosyltransferase/glycogen phosphorylase"/>
    <property type="match status" value="1"/>
</dbReference>
<evidence type="ECO:0000256" key="3">
    <source>
        <dbReference type="ARBA" id="ARBA00022676"/>
    </source>
</evidence>
<dbReference type="Pfam" id="PF00128">
    <property type="entry name" value="Alpha-amylase"/>
    <property type="match status" value="1"/>
</dbReference>
<evidence type="ECO:0000256" key="9">
    <source>
        <dbReference type="SAM" id="SignalP"/>
    </source>
</evidence>
<feature type="domain" description="Glycosyl hydrolase family 13 catalytic" evidence="10">
    <location>
        <begin position="61"/>
        <end position="542"/>
    </location>
</feature>
<feature type="compositionally biased region" description="Basic and acidic residues" evidence="7">
    <location>
        <begin position="1645"/>
        <end position="1655"/>
    </location>
</feature>
<evidence type="ECO:0000256" key="1">
    <source>
        <dbReference type="ARBA" id="ARBA00006122"/>
    </source>
</evidence>
<dbReference type="InterPro" id="IPR058654">
    <property type="entry name" value="Mok11-14/Ags1-like_TM"/>
</dbReference>
<dbReference type="Gene3D" id="3.20.20.80">
    <property type="entry name" value="Glycosidases"/>
    <property type="match status" value="1"/>
</dbReference>
<dbReference type="SMART" id="SM00642">
    <property type="entry name" value="Aamy"/>
    <property type="match status" value="1"/>
</dbReference>
<dbReference type="GO" id="GO:0009277">
    <property type="term" value="C:fungal-type cell wall"/>
    <property type="evidence" value="ECO:0007669"/>
    <property type="project" value="TreeGrafter"/>
</dbReference>
<dbReference type="InterPro" id="IPR013534">
    <property type="entry name" value="Starch_synth_cat_dom"/>
</dbReference>
<feature type="region of interest" description="Disordered" evidence="7">
    <location>
        <begin position="1618"/>
        <end position="1752"/>
    </location>
</feature>
<dbReference type="InterPro" id="IPR058657">
    <property type="entry name" value="Mok11-13/Ags1-like_Ig"/>
</dbReference>
<dbReference type="InterPro" id="IPR058658">
    <property type="entry name" value="Mok11-13/Ags1-like_Ig_2"/>
</dbReference>
<dbReference type="FunFam" id="3.20.20.80:FF:000073">
    <property type="entry name" value="Alpha-1,3-glucan synthase Ags2"/>
    <property type="match status" value="1"/>
</dbReference>
<proteinExistence type="inferred from homology"/>
<dbReference type="Pfam" id="PF00534">
    <property type="entry name" value="Glycos_transf_1"/>
    <property type="match status" value="1"/>
</dbReference>
<dbReference type="GO" id="GO:0070600">
    <property type="term" value="P:fungal-type cell wall (1-&gt;3)-alpha-glucan biosynthetic process"/>
    <property type="evidence" value="ECO:0007669"/>
    <property type="project" value="TreeGrafter"/>
</dbReference>
<evidence type="ECO:0000259" key="10">
    <source>
        <dbReference type="SMART" id="SM00642"/>
    </source>
</evidence>
<evidence type="ECO:0000313" key="11">
    <source>
        <dbReference type="EMBL" id="KAK2074975.1"/>
    </source>
</evidence>
<feature type="transmembrane region" description="Helical" evidence="8">
    <location>
        <begin position="2253"/>
        <end position="2271"/>
    </location>
</feature>
<dbReference type="FunFam" id="3.40.50.2000:FF:000058">
    <property type="entry name" value="Alpha-1,3-glucan synthase Ags1"/>
    <property type="match status" value="1"/>
</dbReference>
<evidence type="ECO:0000256" key="6">
    <source>
        <dbReference type="ARBA" id="ARBA00048960"/>
    </source>
</evidence>
<feature type="transmembrane region" description="Helical" evidence="8">
    <location>
        <begin position="2004"/>
        <end position="2024"/>
    </location>
</feature>
<evidence type="ECO:0000313" key="12">
    <source>
        <dbReference type="Proteomes" id="UP001217918"/>
    </source>
</evidence>
<feature type="region of interest" description="Disordered" evidence="7">
    <location>
        <begin position="1904"/>
        <end position="1975"/>
    </location>
</feature>
<feature type="transmembrane region" description="Helical" evidence="8">
    <location>
        <begin position="2062"/>
        <end position="2081"/>
    </location>
</feature>
<feature type="transmembrane region" description="Helical" evidence="8">
    <location>
        <begin position="2328"/>
        <end position="2349"/>
    </location>
</feature>
<keyword evidence="3" id="KW-0328">Glycosyltransferase</keyword>
<feature type="signal peptide" evidence="9">
    <location>
        <begin position="1"/>
        <end position="16"/>
    </location>
</feature>
<feature type="transmembrane region" description="Helical" evidence="8">
    <location>
        <begin position="1062"/>
        <end position="1088"/>
    </location>
</feature>
<dbReference type="CDD" id="cd03791">
    <property type="entry name" value="GT5_Glycogen_synthase_DULL1-like"/>
    <property type="match status" value="1"/>
</dbReference>
<feature type="transmembrane region" description="Helical" evidence="8">
    <location>
        <begin position="2127"/>
        <end position="2150"/>
    </location>
</feature>
<dbReference type="InterPro" id="IPR001296">
    <property type="entry name" value="Glyco_trans_1"/>
</dbReference>
<keyword evidence="12" id="KW-1185">Reference proteome</keyword>
<feature type="transmembrane region" description="Helical" evidence="8">
    <location>
        <begin position="2403"/>
        <end position="2422"/>
    </location>
</feature>
<keyword evidence="9" id="KW-0732">Signal</keyword>
<dbReference type="PANTHER" id="PTHR47182:SF2">
    <property type="entry name" value="CELL WALL ALPHA-1,3-GLUCAN SYNTHASE AGS1"/>
    <property type="match status" value="1"/>
</dbReference>
<dbReference type="Pfam" id="PF26108">
    <property type="entry name" value="GH_Mok13"/>
    <property type="match status" value="1"/>
</dbReference>
<dbReference type="InterPro" id="IPR017853">
    <property type="entry name" value="GH"/>
</dbReference>
<evidence type="ECO:0000256" key="2">
    <source>
        <dbReference type="ARBA" id="ARBA00012688"/>
    </source>
</evidence>
<sequence length="2430" mass="268970">MAAVLLTLAFATLVRGLQYDPTLTDFNLNINPQAVNPLQYTAPALSAYTKSPADWRLPTYTLFLDRFANGDPSNDNANRTVFEQDITSNQLRHGGDLQGLIDSLDYIRGMGIGVIYIAGSPFINQPWGVDSYSPLDMTLLDFHHGNLATWQQMVSEVHRRGMYVILDHTMSTMGDLLAFRGYENTTAPFTTEEHQVQYKTTRQYLDFAPSNNYNQTCQYPRFWNETGFEVDKSVYASLVGCYDSDFDQYGDIEAFGVYPDWQRSLAKFASVQDRLREWHPPILSKIEHFSCMVVQALDIDGFRFDKAAQITIDALAHHSAAVRDCATRLGKDNFFLPGEITTGNNYGSIYLGRGREPSQMPPNAAVAVNLTSSATEDAVQPYVIRGRSYNALDAAAFHYSIYRYLTRFLGMSGNLEAGYDLPSDWTAMWSQMVLTNDLVNANTGKFDPRHLYGVANQDVFRWPAVSQGVERQLLGSFITTLHMPGTPLVLFGEEQAFYVHDSTAPNYIFGRQPMTSTPAWMMHGCQALNSTQYYDWPVDRARHGCHDPTVSYDHRDPSHPVRNIMKAMYAMRKQYPGLLDGWNVQALGKQTSMVLLPGSNQTATEFGIWSVARSYAVGPQGQFATNPVWLLYHNQNQTTTYTVDCLDNSTQHPALYAPFVQGATVRNLFAPYDEVVLGASGFSWGFDGKPQNSGCLPSITMQPFEFRAYVAQQDWVGPPPMITKFTPGHDARILNANNSVPITLEFSEDMGDCATLTQAISVESTVTKGGNALVSSPSCAAFPAPVPLYNLTGSIPSQFRFSATLTNVNPGIHKITVNNATSKAKIPTDAIDHFLLRVGAANNPLVFPFTANYSTTLLVQQGDTLSLTHAADGADKWRYSTNWGSSWSNWTAYDGTPTAITPQDWSGTSAQEWSGHHVMVQYWSQALGSSSFTQEADVGVSQPRRFPHLFAMGAFNKYGLDAGIPNTFAQSGNDGQWELHLMAEWPTQFQLNVWGLNPDGKPDAGWVYGDVDLDGVLDRMPPSSLALNVLNASDPPPMPSLSYKLIFNDATLTITKIPQGNVWVQVLLFFFLGLIPIVSGLAAVWIFMGSFYKVKVNKRGLDSGGLFGAVRKLRRGFKALHHDADMELVVMPTTRRKVIIATMEYNIDDWDIKIKIGGLGVMAQLMGKALEHQDLIWVVPCVGGIDYPVDQRAEPMYPLIMGKEYEIEVQYHQVKNITYVLLDAPIFRQQTKADPYPPRMDDMESAIYYSAWNSCIAETIRRFDPDLYHINDYHGAAAPLYLLPDRTIPCALSLHNAEFQGMWPMRNPEESKEVCQVFNLDPDIVKEYVQFGSVFNLLHAGASYLRVHQKGFGAVGVSKKYGDRSYARYPIFWGLSKIGQLPNPDPSDTAEWSHDEKVRKKDVVIDLAAESKRGEQRKQAQEWAGLEINPDAELFVFVGRWSLQKGVDLIADVFPSVLEEYPNVQLICVGPVIDLYGKFAALKLERLMQLYPKRVCSKPVFTQLPPYVFSGAEFALIPSRDEPFGLVAVEFGRKGALGVGARVGGLGQMPGFWYTVESTAASHLLRQFRKAIDEALGTKQKARQKMRAWSAKQRFPVAQWVEDLDKLQGEAIRIHQREAERQKRISNGGGPRLTVPSHVALSGHANDDAGRRTPDPRGVSRRSSLSVPFITETDHDEDTAGRGRSGAPSGHPLALSQFPFLDPPHEASGSASLPHRPNTPGSLPYSPHTPGRPYDPSDPYAEEPFVPPHPLYANNSARSSNASLATIVFNDPYGSMSLHHDPRSSTISVDSFAARLMSVHESETGTRPFALGTDNAQARPNSSRLYAQHNNGSRLSVVDVVGSRHDFKLQKVDPFFTDSTGEYYREFEHRLAELTAKNSDTDLCIEEYLKKSEKTWFKEFRDAKLGHQSRSPSRPRPVSNLSALGATHSPMSQVSFSGSNHSLGLAPSSEDDNHDNDHQDHAVATTGGRVPGDDSNNADEFLLGTGYRPPRGLKRWLSLRLGDWPVYSIILALGQIMAGSSHQIVLLAGESGSTALQLYLVAASYGIAAAGWWLLFRRAPALYVLSLPWFIWGVAFILLGMSPFLPRGLQEGVVDAASCMYAAAAASGALFFAMNFGDEGGAPIKTWLFRAAVIQGIQQLFVVALFYWGSLVTGQSGQGTLNGLTIGSKVPVIVVIAVPFAGVLWLLGASTFFGLPDYYRQSPDAIPSFYASLMRRHIVPWFFLTVAVQNYFLSTPYGRNWEFLFSSQYLPGWSMVVLAIGYFVLLWAALLRVFSILSRTHPWIVPLFAIGLGAPRWAQMLWGTSGIGLYLPWVVGNGAGGAFVSRLLWLWLGLLDAIQGVGLGMVLLLTLTRQHVAATLCGAEFLGALVTMLARATAPDRAGPGDVFPDFSEGPLPGLAKPWFWIALGAQLVLPFGYFKFFRKEQVAKP</sequence>
<feature type="transmembrane region" description="Helical" evidence="8">
    <location>
        <begin position="2036"/>
        <end position="2055"/>
    </location>
</feature>
<feature type="chain" id="PRO_5042189832" description="alpha-1,3-glucan synthase" evidence="9">
    <location>
        <begin position="17"/>
        <end position="2430"/>
    </location>
</feature>
<comment type="catalytic activity">
    <reaction evidence="6">
        <text>[(1-&gt;3)-alpha-D-glucosyl](n) + UDP-alpha-D-glucose = [(1-&gt;3)-alpha-D-glucosyl](n+1) + UDP + H(+)</text>
        <dbReference type="Rhea" id="RHEA:19749"/>
        <dbReference type="Rhea" id="RHEA-COMP:11150"/>
        <dbReference type="Rhea" id="RHEA-COMP:11151"/>
        <dbReference type="ChEBI" id="CHEBI:15378"/>
        <dbReference type="ChEBI" id="CHEBI:28100"/>
        <dbReference type="ChEBI" id="CHEBI:58223"/>
        <dbReference type="ChEBI" id="CHEBI:58885"/>
        <dbReference type="EC" id="2.4.1.183"/>
    </reaction>
</comment>
<dbReference type="EC" id="2.4.1.183" evidence="2"/>
<dbReference type="CDD" id="cd11323">
    <property type="entry name" value="AmyAc_AGS"/>
    <property type="match status" value="1"/>
</dbReference>
<keyword evidence="8" id="KW-0812">Transmembrane</keyword>
<dbReference type="FunFam" id="3.40.50.2000:FF:000052">
    <property type="entry name" value="Alpha-1,3-glucan synthase Ags2"/>
    <property type="match status" value="1"/>
</dbReference>
<organism evidence="11 12">
    <name type="scientific">Phyllachora maydis</name>
    <dbReference type="NCBI Taxonomy" id="1825666"/>
    <lineage>
        <taxon>Eukaryota</taxon>
        <taxon>Fungi</taxon>
        <taxon>Dikarya</taxon>
        <taxon>Ascomycota</taxon>
        <taxon>Pezizomycotina</taxon>
        <taxon>Sordariomycetes</taxon>
        <taxon>Sordariomycetidae</taxon>
        <taxon>Phyllachorales</taxon>
        <taxon>Phyllachoraceae</taxon>
        <taxon>Phyllachora</taxon>
    </lineage>
</organism>
<dbReference type="PANTHER" id="PTHR47182">
    <property type="entry name" value="CELL WALL ALPHA-1,3-GLUCAN SYNTHASE AGS1-RELATED"/>
    <property type="match status" value="1"/>
</dbReference>
<feature type="transmembrane region" description="Helical" evidence="8">
    <location>
        <begin position="2170"/>
        <end position="2195"/>
    </location>
</feature>
<gene>
    <name evidence="11" type="ORF">P8C59_009141</name>
</gene>
<feature type="transmembrane region" description="Helical" evidence="8">
    <location>
        <begin position="2356"/>
        <end position="2374"/>
    </location>
</feature>
<feature type="transmembrane region" description="Helical" evidence="8">
    <location>
        <begin position="2093"/>
        <end position="2115"/>
    </location>
</feature>
<dbReference type="Pfam" id="PF26127">
    <property type="entry name" value="12TM_Mok13"/>
    <property type="match status" value="1"/>
</dbReference>
<evidence type="ECO:0000256" key="5">
    <source>
        <dbReference type="ARBA" id="ARBA00023316"/>
    </source>
</evidence>
<evidence type="ECO:0000256" key="8">
    <source>
        <dbReference type="SAM" id="Phobius"/>
    </source>
</evidence>
<dbReference type="Pfam" id="PF26122">
    <property type="entry name" value="CBM_Mok13"/>
    <property type="match status" value="1"/>
</dbReference>
<dbReference type="Proteomes" id="UP001217918">
    <property type="component" value="Unassembled WGS sequence"/>
</dbReference>
<evidence type="ECO:0000256" key="4">
    <source>
        <dbReference type="ARBA" id="ARBA00022679"/>
    </source>
</evidence>
<name>A0AAD9IDF9_9PEZI</name>
<dbReference type="Pfam" id="PF26114">
    <property type="entry name" value="Ig_2_Mok13"/>
    <property type="match status" value="1"/>
</dbReference>
<comment type="similarity">
    <text evidence="1">Belongs to the glycosyltransferase group 1 family.</text>
</comment>
<evidence type="ECO:0000256" key="7">
    <source>
        <dbReference type="SAM" id="MobiDB-lite"/>
    </source>
</evidence>
<keyword evidence="4" id="KW-0808">Transferase</keyword>
<feature type="transmembrane region" description="Helical" evidence="8">
    <location>
        <begin position="2216"/>
        <end position="2233"/>
    </location>
</feature>
<reference evidence="11" key="1">
    <citation type="journal article" date="2023" name="Mol. Plant Microbe Interact.">
        <title>Elucidating the Obligate Nature and Biological Capacity of an Invasive Fungal Corn Pathogen.</title>
        <authorList>
            <person name="MacCready J.S."/>
            <person name="Roggenkamp E.M."/>
            <person name="Gdanetz K."/>
            <person name="Chilvers M.I."/>
        </authorList>
    </citation>
    <scope>NUCLEOTIDE SEQUENCE</scope>
    <source>
        <strain evidence="11">PM02</strain>
    </source>
</reference>
<protein>
    <recommendedName>
        <fullName evidence="2">alpha-1,3-glucan synthase</fullName>
        <ecNumber evidence="2">2.4.1.183</ecNumber>
    </recommendedName>
</protein>
<dbReference type="SUPFAM" id="SSF51445">
    <property type="entry name" value="(Trans)glycosidases"/>
    <property type="match status" value="1"/>
</dbReference>